<dbReference type="Proteomes" id="UP001416858">
    <property type="component" value="Unassembled WGS sequence"/>
</dbReference>
<organism evidence="1 2">
    <name type="scientific">Novipirellula caenicola</name>
    <dbReference type="NCBI Taxonomy" id="1536901"/>
    <lineage>
        <taxon>Bacteria</taxon>
        <taxon>Pseudomonadati</taxon>
        <taxon>Planctomycetota</taxon>
        <taxon>Planctomycetia</taxon>
        <taxon>Pirellulales</taxon>
        <taxon>Pirellulaceae</taxon>
        <taxon>Novipirellula</taxon>
    </lineage>
</organism>
<comment type="caution">
    <text evidence="1">The sequence shown here is derived from an EMBL/GenBank/DDBJ whole genome shotgun (WGS) entry which is preliminary data.</text>
</comment>
<keyword evidence="2" id="KW-1185">Reference proteome</keyword>
<gene>
    <name evidence="1" type="ORF">Rcae01_06746</name>
</gene>
<dbReference type="EMBL" id="BAABRO010000048">
    <property type="protein sequence ID" value="GAA5511230.1"/>
    <property type="molecule type" value="Genomic_DNA"/>
</dbReference>
<reference evidence="1 2" key="1">
    <citation type="submission" date="2024-02" db="EMBL/GenBank/DDBJ databases">
        <title>Rhodopirellula caenicola NBRC 110016.</title>
        <authorList>
            <person name="Ichikawa N."/>
            <person name="Katano-Makiyama Y."/>
            <person name="Hidaka K."/>
        </authorList>
    </citation>
    <scope>NUCLEOTIDE SEQUENCE [LARGE SCALE GENOMIC DNA]</scope>
    <source>
        <strain evidence="1 2">NBRC 110016</strain>
    </source>
</reference>
<evidence type="ECO:0000313" key="2">
    <source>
        <dbReference type="Proteomes" id="UP001416858"/>
    </source>
</evidence>
<evidence type="ECO:0000313" key="1">
    <source>
        <dbReference type="EMBL" id="GAA5511230.1"/>
    </source>
</evidence>
<name>A0ABP9W1G9_9BACT</name>
<protein>
    <submittedName>
        <fullName evidence="1">Uncharacterized protein</fullName>
    </submittedName>
</protein>
<accession>A0ABP9W1G9</accession>
<sequence length="182" mass="20689">MSCAEGKVSVLKREVAGPRIDRSTGGDYIHRQSVDVVSGSVFKTIDNEGCRRAWNDDERIRRCTSSRESTINRRSICSRDVATQGCCRTRIVLANEDIQLITSIDNGSRRNRYISLGIQDHITRCRVRVQCRGRANRNVVARDCFDFSSRTAKRRIDLNVRRIRLQVDIALGIKVTAGEYVQ</sequence>
<proteinExistence type="predicted"/>